<organism evidence="2 3">
    <name type="scientific">Caerostris extrusa</name>
    <name type="common">Bark spider</name>
    <name type="synonym">Caerostris bankana</name>
    <dbReference type="NCBI Taxonomy" id="172846"/>
    <lineage>
        <taxon>Eukaryota</taxon>
        <taxon>Metazoa</taxon>
        <taxon>Ecdysozoa</taxon>
        <taxon>Arthropoda</taxon>
        <taxon>Chelicerata</taxon>
        <taxon>Arachnida</taxon>
        <taxon>Araneae</taxon>
        <taxon>Araneomorphae</taxon>
        <taxon>Entelegynae</taxon>
        <taxon>Araneoidea</taxon>
        <taxon>Araneidae</taxon>
        <taxon>Caerostris</taxon>
    </lineage>
</organism>
<keyword evidence="3" id="KW-1185">Reference proteome</keyword>
<dbReference type="Proteomes" id="UP001054945">
    <property type="component" value="Unassembled WGS sequence"/>
</dbReference>
<proteinExistence type="predicted"/>
<sequence length="112" mass="13085">MVEAPYSSGKYLLSQGLEDLFLKSLNLLENSPPNHFIKSLLLPIYSNEPGSFSMGRRCPPIPPTRMEKETLTEKEKLSERRRDRKKKSDYLDPDLEKDIMIDNRFSGRVRKR</sequence>
<evidence type="ECO:0000256" key="1">
    <source>
        <dbReference type="SAM" id="MobiDB-lite"/>
    </source>
</evidence>
<protein>
    <recommendedName>
        <fullName evidence="4">Mediator of RNA polymerase II transcription subunit 19</fullName>
    </recommendedName>
</protein>
<dbReference type="EMBL" id="BPLR01006128">
    <property type="protein sequence ID" value="GIY07605.1"/>
    <property type="molecule type" value="Genomic_DNA"/>
</dbReference>
<reference evidence="2 3" key="1">
    <citation type="submission" date="2021-06" db="EMBL/GenBank/DDBJ databases">
        <title>Caerostris extrusa draft genome.</title>
        <authorList>
            <person name="Kono N."/>
            <person name="Arakawa K."/>
        </authorList>
    </citation>
    <scope>NUCLEOTIDE SEQUENCE [LARGE SCALE GENOMIC DNA]</scope>
</reference>
<feature type="compositionally biased region" description="Basic and acidic residues" evidence="1">
    <location>
        <begin position="65"/>
        <end position="93"/>
    </location>
</feature>
<feature type="region of interest" description="Disordered" evidence="1">
    <location>
        <begin position="53"/>
        <end position="93"/>
    </location>
</feature>
<dbReference type="AlphaFoldDB" id="A0AAV4QDU1"/>
<comment type="caution">
    <text evidence="2">The sequence shown here is derived from an EMBL/GenBank/DDBJ whole genome shotgun (WGS) entry which is preliminary data.</text>
</comment>
<gene>
    <name evidence="2" type="ORF">CEXT_799941</name>
</gene>
<evidence type="ECO:0000313" key="3">
    <source>
        <dbReference type="Proteomes" id="UP001054945"/>
    </source>
</evidence>
<name>A0AAV4QDU1_CAEEX</name>
<accession>A0AAV4QDU1</accession>
<evidence type="ECO:0000313" key="2">
    <source>
        <dbReference type="EMBL" id="GIY07605.1"/>
    </source>
</evidence>
<evidence type="ECO:0008006" key="4">
    <source>
        <dbReference type="Google" id="ProtNLM"/>
    </source>
</evidence>